<comment type="caution">
    <text evidence="1">The sequence shown here is derived from an EMBL/GenBank/DDBJ whole genome shotgun (WGS) entry which is preliminary data.</text>
</comment>
<name>A0AAE0SP85_9BIVA</name>
<reference evidence="1" key="1">
    <citation type="journal article" date="2021" name="Genome Biol. Evol.">
        <title>A High-Quality Reference Genome for a Parasitic Bivalve with Doubly Uniparental Inheritance (Bivalvia: Unionida).</title>
        <authorList>
            <person name="Smith C.H."/>
        </authorList>
    </citation>
    <scope>NUCLEOTIDE SEQUENCE</scope>
    <source>
        <strain evidence="1">CHS0354</strain>
    </source>
</reference>
<keyword evidence="2" id="KW-1185">Reference proteome</keyword>
<evidence type="ECO:0000313" key="1">
    <source>
        <dbReference type="EMBL" id="KAK3595088.1"/>
    </source>
</evidence>
<organism evidence="1 2">
    <name type="scientific">Potamilus streckersoni</name>
    <dbReference type="NCBI Taxonomy" id="2493646"/>
    <lineage>
        <taxon>Eukaryota</taxon>
        <taxon>Metazoa</taxon>
        <taxon>Spiralia</taxon>
        <taxon>Lophotrochozoa</taxon>
        <taxon>Mollusca</taxon>
        <taxon>Bivalvia</taxon>
        <taxon>Autobranchia</taxon>
        <taxon>Heteroconchia</taxon>
        <taxon>Palaeoheterodonta</taxon>
        <taxon>Unionida</taxon>
        <taxon>Unionoidea</taxon>
        <taxon>Unionidae</taxon>
        <taxon>Ambleminae</taxon>
        <taxon>Lampsilini</taxon>
        <taxon>Potamilus</taxon>
    </lineage>
</organism>
<dbReference type="EMBL" id="JAEAOA010002366">
    <property type="protein sequence ID" value="KAK3595088.1"/>
    <property type="molecule type" value="Genomic_DNA"/>
</dbReference>
<accession>A0AAE0SP85</accession>
<proteinExistence type="predicted"/>
<gene>
    <name evidence="1" type="ORF">CHS0354_043188</name>
</gene>
<dbReference type="Proteomes" id="UP001195483">
    <property type="component" value="Unassembled WGS sequence"/>
</dbReference>
<reference evidence="1" key="2">
    <citation type="journal article" date="2021" name="Genome Biol. Evol.">
        <title>Developing a high-quality reference genome for a parasitic bivalve with doubly uniparental inheritance (Bivalvia: Unionida).</title>
        <authorList>
            <person name="Smith C.H."/>
        </authorList>
    </citation>
    <scope>NUCLEOTIDE SEQUENCE</scope>
    <source>
        <strain evidence="1">CHS0354</strain>
        <tissue evidence="1">Mantle</tissue>
    </source>
</reference>
<reference evidence="1" key="3">
    <citation type="submission" date="2023-05" db="EMBL/GenBank/DDBJ databases">
        <authorList>
            <person name="Smith C.H."/>
        </authorList>
    </citation>
    <scope>NUCLEOTIDE SEQUENCE</scope>
    <source>
        <strain evidence="1">CHS0354</strain>
        <tissue evidence="1">Mantle</tissue>
    </source>
</reference>
<sequence>MKFTASLLISSTATIQTYASTGRLTAKNYARPKKIVSQGLFSLEAYCGRDFGPLR</sequence>
<evidence type="ECO:0000313" key="2">
    <source>
        <dbReference type="Proteomes" id="UP001195483"/>
    </source>
</evidence>
<protein>
    <submittedName>
        <fullName evidence="1">Uncharacterized protein</fullName>
    </submittedName>
</protein>
<feature type="non-terminal residue" evidence="1">
    <location>
        <position position="55"/>
    </location>
</feature>
<dbReference type="AlphaFoldDB" id="A0AAE0SP85"/>